<dbReference type="Proteomes" id="UP001251217">
    <property type="component" value="Unassembled WGS sequence"/>
</dbReference>
<evidence type="ECO:0000313" key="1">
    <source>
        <dbReference type="EMBL" id="MDR7170513.1"/>
    </source>
</evidence>
<organism evidence="1 2">
    <name type="scientific">Nocardia kruczakiae</name>
    <dbReference type="NCBI Taxonomy" id="261477"/>
    <lineage>
        <taxon>Bacteria</taxon>
        <taxon>Bacillati</taxon>
        <taxon>Actinomycetota</taxon>
        <taxon>Actinomycetes</taxon>
        <taxon>Mycobacteriales</taxon>
        <taxon>Nocardiaceae</taxon>
        <taxon>Nocardia</taxon>
    </lineage>
</organism>
<sequence length="95" mass="10748">MLRPGDRSNAIEFLGPAFFTKYLYFAGGGDPDHPCCILDTRVATTLHRAGWSSLPTKGSWLASAYQRYNDLLADWKTRTGAPRRDVIERWLFDPA</sequence>
<keyword evidence="2" id="KW-1185">Reference proteome</keyword>
<comment type="caution">
    <text evidence="1">The sequence shown here is derived from an EMBL/GenBank/DDBJ whole genome shotgun (WGS) entry which is preliminary data.</text>
</comment>
<protein>
    <submittedName>
        <fullName evidence="1">Uncharacterized protein</fullName>
    </submittedName>
</protein>
<proteinExistence type="predicted"/>
<evidence type="ECO:0000313" key="2">
    <source>
        <dbReference type="Proteomes" id="UP001251217"/>
    </source>
</evidence>
<accession>A0ABU1XIY4</accession>
<reference evidence="1 2" key="1">
    <citation type="submission" date="2023-07" db="EMBL/GenBank/DDBJ databases">
        <title>Sorghum-associated microbial communities from plants grown in Nebraska, USA.</title>
        <authorList>
            <person name="Schachtman D."/>
        </authorList>
    </citation>
    <scope>NUCLEOTIDE SEQUENCE [LARGE SCALE GENOMIC DNA]</scope>
    <source>
        <strain evidence="1 2">4272</strain>
    </source>
</reference>
<dbReference type="EMBL" id="JAVDWW010000006">
    <property type="protein sequence ID" value="MDR7170513.1"/>
    <property type="molecule type" value="Genomic_DNA"/>
</dbReference>
<dbReference type="InterPro" id="IPR048868">
    <property type="entry name" value="OGG-like_put"/>
</dbReference>
<gene>
    <name evidence="1" type="ORF">J2W56_004264</name>
</gene>
<name>A0ABU1XIY4_9NOCA</name>
<dbReference type="Pfam" id="PF21790">
    <property type="entry name" value="OGG"/>
    <property type="match status" value="1"/>
</dbReference>